<organism evidence="2 3">
    <name type="scientific">Rhodococcus parequi</name>
    <dbReference type="NCBI Taxonomy" id="3137122"/>
    <lineage>
        <taxon>Bacteria</taxon>
        <taxon>Bacillati</taxon>
        <taxon>Actinomycetota</taxon>
        <taxon>Actinomycetes</taxon>
        <taxon>Mycobacteriales</taxon>
        <taxon>Nocardiaceae</taxon>
        <taxon>Rhodococcus</taxon>
    </lineage>
</organism>
<evidence type="ECO:0000256" key="1">
    <source>
        <dbReference type="SAM" id="MobiDB-lite"/>
    </source>
</evidence>
<feature type="region of interest" description="Disordered" evidence="1">
    <location>
        <begin position="1"/>
        <end position="30"/>
    </location>
</feature>
<reference evidence="2 3" key="1">
    <citation type="submission" date="2023-11" db="EMBL/GenBank/DDBJ databases">
        <authorList>
            <person name="Val-Calvo J."/>
            <person name="Scortti M."/>
            <person name="Vazquez-Boland J."/>
        </authorList>
    </citation>
    <scope>NUCLEOTIDE SEQUENCE [LARGE SCALE GENOMIC DNA]</scope>
    <source>
        <strain evidence="2 3">PAM 2766</strain>
    </source>
</reference>
<comment type="caution">
    <text evidence="2">The sequence shown here is derived from an EMBL/GenBank/DDBJ whole genome shotgun (WGS) entry which is preliminary data.</text>
</comment>
<feature type="compositionally biased region" description="Basic and acidic residues" evidence="1">
    <location>
        <begin position="1"/>
        <end position="20"/>
    </location>
</feature>
<accession>A0ABW9FC52</accession>
<sequence length="60" mass="6531">MNSKHDPVNGRLFYDPRAEGEGDSDANHTATEKLTSIVDTASSPVSRSSAEIHRALFSTR</sequence>
<protein>
    <submittedName>
        <fullName evidence="2">Uncharacterized protein</fullName>
    </submittedName>
</protein>
<dbReference type="EMBL" id="JBDLNV010000002">
    <property type="protein sequence ID" value="MFM1723117.1"/>
    <property type="molecule type" value="Genomic_DNA"/>
</dbReference>
<proteinExistence type="predicted"/>
<dbReference type="RefSeq" id="WP_420163679.1">
    <property type="nucleotide sequence ID" value="NZ_JBDLNV010000002.1"/>
</dbReference>
<name>A0ABW9FC52_9NOCA</name>
<evidence type="ECO:0000313" key="3">
    <source>
        <dbReference type="Proteomes" id="UP001629745"/>
    </source>
</evidence>
<dbReference type="Proteomes" id="UP001629745">
    <property type="component" value="Unassembled WGS sequence"/>
</dbReference>
<evidence type="ECO:0000313" key="2">
    <source>
        <dbReference type="EMBL" id="MFM1723117.1"/>
    </source>
</evidence>
<keyword evidence="3" id="KW-1185">Reference proteome</keyword>
<gene>
    <name evidence="2" type="ORF">ABEU20_001678</name>
</gene>